<dbReference type="Proteomes" id="UP000789570">
    <property type="component" value="Unassembled WGS sequence"/>
</dbReference>
<evidence type="ECO:0000313" key="2">
    <source>
        <dbReference type="Proteomes" id="UP000789570"/>
    </source>
</evidence>
<name>A0A9N9HIT2_9GLOM</name>
<protein>
    <submittedName>
        <fullName evidence="1">9601_t:CDS:1</fullName>
    </submittedName>
</protein>
<gene>
    <name evidence="1" type="ORF">FCALED_LOCUS12319</name>
</gene>
<accession>A0A9N9HIT2</accession>
<keyword evidence="2" id="KW-1185">Reference proteome</keyword>
<evidence type="ECO:0000313" key="1">
    <source>
        <dbReference type="EMBL" id="CAG8677277.1"/>
    </source>
</evidence>
<comment type="caution">
    <text evidence="1">The sequence shown here is derived from an EMBL/GenBank/DDBJ whole genome shotgun (WGS) entry which is preliminary data.</text>
</comment>
<feature type="non-terminal residue" evidence="1">
    <location>
        <position position="1"/>
    </location>
</feature>
<proteinExistence type="predicted"/>
<sequence length="56" mass="6417">LSSISAKGFKKTTYKHIRQNNAQDFLHSSRVSAMIVLKSRSEMQSPTIEKDNSYQE</sequence>
<reference evidence="1" key="1">
    <citation type="submission" date="2021-06" db="EMBL/GenBank/DDBJ databases">
        <authorList>
            <person name="Kallberg Y."/>
            <person name="Tangrot J."/>
            <person name="Rosling A."/>
        </authorList>
    </citation>
    <scope>NUCLEOTIDE SEQUENCE</scope>
    <source>
        <strain evidence="1">UK204</strain>
    </source>
</reference>
<dbReference type="AlphaFoldDB" id="A0A9N9HIT2"/>
<dbReference type="EMBL" id="CAJVPQ010005879">
    <property type="protein sequence ID" value="CAG8677277.1"/>
    <property type="molecule type" value="Genomic_DNA"/>
</dbReference>
<organism evidence="1 2">
    <name type="scientific">Funneliformis caledonium</name>
    <dbReference type="NCBI Taxonomy" id="1117310"/>
    <lineage>
        <taxon>Eukaryota</taxon>
        <taxon>Fungi</taxon>
        <taxon>Fungi incertae sedis</taxon>
        <taxon>Mucoromycota</taxon>
        <taxon>Glomeromycotina</taxon>
        <taxon>Glomeromycetes</taxon>
        <taxon>Glomerales</taxon>
        <taxon>Glomeraceae</taxon>
        <taxon>Funneliformis</taxon>
    </lineage>
</organism>